<evidence type="ECO:0000313" key="2">
    <source>
        <dbReference type="Proteomes" id="UP000748332"/>
    </source>
</evidence>
<dbReference type="Gene3D" id="3.40.1490.10">
    <property type="entry name" value="Bit1"/>
    <property type="match status" value="1"/>
</dbReference>
<dbReference type="EMBL" id="JAGQLM010000166">
    <property type="protein sequence ID" value="MCA9375392.1"/>
    <property type="molecule type" value="Genomic_DNA"/>
</dbReference>
<reference evidence="1" key="2">
    <citation type="journal article" date="2021" name="Microbiome">
        <title>Successional dynamics and alternative stable states in a saline activated sludge microbial community over 9 years.</title>
        <authorList>
            <person name="Wang Y."/>
            <person name="Ye J."/>
            <person name="Ju F."/>
            <person name="Liu L."/>
            <person name="Boyd J.A."/>
            <person name="Deng Y."/>
            <person name="Parks D.H."/>
            <person name="Jiang X."/>
            <person name="Yin X."/>
            <person name="Woodcroft B.J."/>
            <person name="Tyson G.W."/>
            <person name="Hugenholtz P."/>
            <person name="Polz M.F."/>
            <person name="Zhang T."/>
        </authorList>
    </citation>
    <scope>NUCLEOTIDE SEQUENCE</scope>
    <source>
        <strain evidence="1">HKST-UBA16</strain>
    </source>
</reference>
<name>A0A955KV81_9BACT</name>
<dbReference type="Proteomes" id="UP000748332">
    <property type="component" value="Unassembled WGS sequence"/>
</dbReference>
<dbReference type="SUPFAM" id="SSF102462">
    <property type="entry name" value="Peptidyl-tRNA hydrolase II"/>
    <property type="match status" value="1"/>
</dbReference>
<dbReference type="InterPro" id="IPR023476">
    <property type="entry name" value="Pep_tRNA_hydro_II_dom_sf"/>
</dbReference>
<gene>
    <name evidence="1" type="ORF">KC622_03615</name>
</gene>
<evidence type="ECO:0000313" key="1">
    <source>
        <dbReference type="EMBL" id="MCA9375392.1"/>
    </source>
</evidence>
<reference evidence="1" key="1">
    <citation type="submission" date="2020-04" db="EMBL/GenBank/DDBJ databases">
        <authorList>
            <person name="Zhang T."/>
        </authorList>
    </citation>
    <scope>NUCLEOTIDE SEQUENCE</scope>
    <source>
        <strain evidence="1">HKST-UBA16</strain>
    </source>
</reference>
<accession>A0A955KV81</accession>
<feature type="non-terminal residue" evidence="1">
    <location>
        <position position="1"/>
    </location>
</feature>
<comment type="caution">
    <text evidence="1">The sequence shown here is derived from an EMBL/GenBank/DDBJ whole genome shotgun (WGS) entry which is preliminary data.</text>
</comment>
<sequence length="188" mass="21151">AMMYTETEYIDDVIFFPLLKPSPVTSIQKELYGEEYLVEPSQINSGVRNKQDFNKRFVIILDKELKGWELTNTVGHISAYLGSKVGNTLQSKPEFETADGEMIPANSQYPVVTFSANSGQFTSLLLKISKAAVIYIAFTKDMIKFTDDEELAEAIKKQKTEELQILGVGVFGDNTTLKSLTNKFSLWK</sequence>
<proteinExistence type="predicted"/>
<dbReference type="InterPro" id="IPR018988">
    <property type="entry name" value="DUF2000"/>
</dbReference>
<organism evidence="1 2">
    <name type="scientific">Candidatus Dojkabacteria bacterium</name>
    <dbReference type="NCBI Taxonomy" id="2099670"/>
    <lineage>
        <taxon>Bacteria</taxon>
        <taxon>Candidatus Dojkabacteria</taxon>
    </lineage>
</organism>
<dbReference type="Pfam" id="PF09391">
    <property type="entry name" value="DUF2000"/>
    <property type="match status" value="1"/>
</dbReference>
<dbReference type="AlphaFoldDB" id="A0A955KV81"/>
<protein>
    <submittedName>
        <fullName evidence="1">DUF2000 domain-containing protein</fullName>
    </submittedName>
</protein>